<organism evidence="2 3">
    <name type="scientific">Streptomyces cinnamoneus</name>
    <name type="common">Streptoverticillium cinnamoneum</name>
    <dbReference type="NCBI Taxonomy" id="53446"/>
    <lineage>
        <taxon>Bacteria</taxon>
        <taxon>Bacillati</taxon>
        <taxon>Actinomycetota</taxon>
        <taxon>Actinomycetes</taxon>
        <taxon>Kitasatosporales</taxon>
        <taxon>Streptomycetaceae</taxon>
        <taxon>Streptomyces</taxon>
        <taxon>Streptomyces cinnamoneus group</taxon>
    </lineage>
</organism>
<accession>A0A2G1XNK7</accession>
<evidence type="ECO:0000313" key="3">
    <source>
        <dbReference type="Proteomes" id="UP000222531"/>
    </source>
</evidence>
<keyword evidence="1" id="KW-1133">Transmembrane helix</keyword>
<keyword evidence="1" id="KW-0472">Membrane</keyword>
<keyword evidence="3" id="KW-1185">Reference proteome</keyword>
<reference evidence="2 3" key="1">
    <citation type="journal article" date="2017" name="Biochemistry">
        <title>Identification of the Biosynthetic Pathway for the Antibiotic Bicyclomycin.</title>
        <authorList>
            <person name="Patteson J."/>
            <person name="Cai W."/>
            <person name="Johnson R.A."/>
            <person name="Santa Maria K."/>
            <person name="Li B."/>
        </authorList>
    </citation>
    <scope>NUCLEOTIDE SEQUENCE [LARGE SCALE GENOMIC DNA]</scope>
    <source>
        <strain evidence="2 3">ATCC 21532</strain>
    </source>
</reference>
<feature type="transmembrane region" description="Helical" evidence="1">
    <location>
        <begin position="130"/>
        <end position="154"/>
    </location>
</feature>
<feature type="transmembrane region" description="Helical" evidence="1">
    <location>
        <begin position="91"/>
        <end position="109"/>
    </location>
</feature>
<evidence type="ECO:0000313" key="2">
    <source>
        <dbReference type="EMBL" id="PHQ52827.1"/>
    </source>
</evidence>
<feature type="transmembrane region" description="Helical" evidence="1">
    <location>
        <begin position="27"/>
        <end position="46"/>
    </location>
</feature>
<dbReference type="EMBL" id="NHZO01000072">
    <property type="protein sequence ID" value="PHQ52827.1"/>
    <property type="molecule type" value="Genomic_DNA"/>
</dbReference>
<keyword evidence="1" id="KW-0812">Transmembrane</keyword>
<comment type="caution">
    <text evidence="2">The sequence shown here is derived from an EMBL/GenBank/DDBJ whole genome shotgun (WGS) entry which is preliminary data.</text>
</comment>
<dbReference type="OrthoDB" id="4350935at2"/>
<evidence type="ECO:0008006" key="4">
    <source>
        <dbReference type="Google" id="ProtNLM"/>
    </source>
</evidence>
<dbReference type="Proteomes" id="UP000222531">
    <property type="component" value="Unassembled WGS sequence"/>
</dbReference>
<name>A0A2G1XNK7_STRCJ</name>
<gene>
    <name evidence="2" type="ORF">BLA24_05805</name>
</gene>
<evidence type="ECO:0000256" key="1">
    <source>
        <dbReference type="SAM" id="Phobius"/>
    </source>
</evidence>
<sequence>MCAAWAVSVWISVHLQADATLHTAALFIHLASLVLGFGAVLVADYYGLLWITGRCTLREALDAAGRLHLPIWVGLAGLVASGMMLHPNPSATLTSVKLVMVLALSLNGLQAGMLNKRMASQTSGAPTTGLLAWGGATALVSQVGWWVAVVVGFLNSQH</sequence>
<protein>
    <recommendedName>
        <fullName evidence="4">DUF2214 domain-containing protein</fullName>
    </recommendedName>
</protein>
<feature type="transmembrane region" description="Helical" evidence="1">
    <location>
        <begin position="67"/>
        <end position="85"/>
    </location>
</feature>
<proteinExistence type="predicted"/>
<dbReference type="AlphaFoldDB" id="A0A2G1XNK7"/>